<feature type="transmembrane region" description="Helical" evidence="6">
    <location>
        <begin position="115"/>
        <end position="139"/>
    </location>
</feature>
<organism evidence="7 8">
    <name type="scientific">Maridesulfovibrio ferrireducens</name>
    <dbReference type="NCBI Taxonomy" id="246191"/>
    <lineage>
        <taxon>Bacteria</taxon>
        <taxon>Pseudomonadati</taxon>
        <taxon>Thermodesulfobacteriota</taxon>
        <taxon>Desulfovibrionia</taxon>
        <taxon>Desulfovibrionales</taxon>
        <taxon>Desulfovibrionaceae</taxon>
        <taxon>Maridesulfovibrio</taxon>
    </lineage>
</organism>
<dbReference type="Pfam" id="PF02653">
    <property type="entry name" value="BPD_transp_2"/>
    <property type="match status" value="1"/>
</dbReference>
<dbReference type="EMBL" id="FNGA01000003">
    <property type="protein sequence ID" value="SDL12148.1"/>
    <property type="molecule type" value="Genomic_DNA"/>
</dbReference>
<dbReference type="GO" id="GO:0005886">
    <property type="term" value="C:plasma membrane"/>
    <property type="evidence" value="ECO:0007669"/>
    <property type="project" value="UniProtKB-SubCell"/>
</dbReference>
<evidence type="ECO:0000256" key="1">
    <source>
        <dbReference type="ARBA" id="ARBA00004651"/>
    </source>
</evidence>
<dbReference type="Proteomes" id="UP000199053">
    <property type="component" value="Unassembled WGS sequence"/>
</dbReference>
<evidence type="ECO:0000256" key="6">
    <source>
        <dbReference type="SAM" id="Phobius"/>
    </source>
</evidence>
<dbReference type="InterPro" id="IPR001851">
    <property type="entry name" value="ABC_transp_permease"/>
</dbReference>
<dbReference type="STRING" id="246191.SAMN05660337_2159"/>
<keyword evidence="3 6" id="KW-0812">Transmembrane</keyword>
<feature type="transmembrane region" description="Helical" evidence="6">
    <location>
        <begin position="12"/>
        <end position="36"/>
    </location>
</feature>
<name>A0A1G9HGL4_9BACT</name>
<keyword evidence="7" id="KW-0813">Transport</keyword>
<feature type="transmembrane region" description="Helical" evidence="6">
    <location>
        <begin position="296"/>
        <end position="312"/>
    </location>
</feature>
<dbReference type="PANTHER" id="PTHR47089">
    <property type="entry name" value="ABC TRANSPORTER, PERMEASE PROTEIN"/>
    <property type="match status" value="1"/>
</dbReference>
<reference evidence="8" key="1">
    <citation type="submission" date="2016-10" db="EMBL/GenBank/DDBJ databases">
        <authorList>
            <person name="Varghese N."/>
            <person name="Submissions S."/>
        </authorList>
    </citation>
    <scope>NUCLEOTIDE SEQUENCE [LARGE SCALE GENOMIC DNA]</scope>
    <source>
        <strain evidence="8">DSM 16995</strain>
    </source>
</reference>
<dbReference type="OrthoDB" id="9809785at2"/>
<evidence type="ECO:0000256" key="2">
    <source>
        <dbReference type="ARBA" id="ARBA00022475"/>
    </source>
</evidence>
<keyword evidence="7" id="KW-0762">Sugar transport</keyword>
<evidence type="ECO:0000256" key="3">
    <source>
        <dbReference type="ARBA" id="ARBA00022692"/>
    </source>
</evidence>
<feature type="transmembrane region" description="Helical" evidence="6">
    <location>
        <begin position="89"/>
        <end position="109"/>
    </location>
</feature>
<keyword evidence="8" id="KW-1185">Reference proteome</keyword>
<feature type="transmembrane region" description="Helical" evidence="6">
    <location>
        <begin position="324"/>
        <end position="346"/>
    </location>
</feature>
<dbReference type="CDD" id="cd06580">
    <property type="entry name" value="TM_PBP1_transp_TpRbsC_like"/>
    <property type="match status" value="1"/>
</dbReference>
<evidence type="ECO:0000256" key="5">
    <source>
        <dbReference type="ARBA" id="ARBA00023136"/>
    </source>
</evidence>
<keyword evidence="2" id="KW-1003">Cell membrane</keyword>
<feature type="transmembrane region" description="Helical" evidence="6">
    <location>
        <begin position="200"/>
        <end position="219"/>
    </location>
</feature>
<dbReference type="PANTHER" id="PTHR47089:SF1">
    <property type="entry name" value="GUANOSINE ABC TRANSPORTER PERMEASE PROTEIN NUPP"/>
    <property type="match status" value="1"/>
</dbReference>
<feature type="transmembrane region" description="Helical" evidence="6">
    <location>
        <begin position="272"/>
        <end position="291"/>
    </location>
</feature>
<dbReference type="RefSeq" id="WP_092160961.1">
    <property type="nucleotide sequence ID" value="NZ_FNGA01000003.1"/>
</dbReference>
<evidence type="ECO:0000256" key="4">
    <source>
        <dbReference type="ARBA" id="ARBA00022989"/>
    </source>
</evidence>
<accession>A0A1G9HGL4</accession>
<keyword evidence="4 6" id="KW-1133">Transmembrane helix</keyword>
<feature type="transmembrane region" description="Helical" evidence="6">
    <location>
        <begin position="151"/>
        <end position="170"/>
    </location>
</feature>
<dbReference type="GO" id="GO:0022857">
    <property type="term" value="F:transmembrane transporter activity"/>
    <property type="evidence" value="ECO:0007669"/>
    <property type="project" value="InterPro"/>
</dbReference>
<protein>
    <submittedName>
        <fullName evidence="7">Simple sugar transport system permease protein</fullName>
    </submittedName>
</protein>
<proteinExistence type="predicted"/>
<dbReference type="AlphaFoldDB" id="A0A1G9HGL4"/>
<comment type="subcellular location">
    <subcellularLocation>
        <location evidence="1">Cell membrane</location>
        <topology evidence="1">Multi-pass membrane protein</topology>
    </subcellularLocation>
</comment>
<evidence type="ECO:0000313" key="7">
    <source>
        <dbReference type="EMBL" id="SDL12148.1"/>
    </source>
</evidence>
<feature type="transmembrane region" description="Helical" evidence="6">
    <location>
        <begin position="64"/>
        <end position="82"/>
    </location>
</feature>
<feature type="transmembrane region" description="Helical" evidence="6">
    <location>
        <begin position="240"/>
        <end position="260"/>
    </location>
</feature>
<sequence>MLGYRLQKRDEPWNWGAPFIVVGALVLSLGASALLLELQGKSAVEGLFVLWQGSFGASWALEDALLKSIPIFLCALGVATAFRMQVWNIGAEGQFALGAIGATWAALNFPDLPGYLLMPLMFIMAAIFGGFWAYIPAILRLKLKVNEIISTLMLNYIAILLLEYLVFGVWKDPKSFGFPITPEFTSNAIIGQIGTSRLHWGFAVCVAAGIGMWAFMRYTRLGFEIKVAGEGERVSMYSRLPYGMLTILVMAVSGGLAGWAGCIETSAVVNRLQPSIMVGYGYTAIVVAWLARLHPLYIAISAYLLAALRVGVENLQLELQVPAAFGSIMEGLILMSVLAGQMLVTYKITRKK</sequence>
<evidence type="ECO:0000313" key="8">
    <source>
        <dbReference type="Proteomes" id="UP000199053"/>
    </source>
</evidence>
<gene>
    <name evidence="7" type="ORF">SAMN05660337_2159</name>
</gene>
<keyword evidence="5 6" id="KW-0472">Membrane</keyword>